<dbReference type="Pfam" id="PF01385">
    <property type="entry name" value="OrfB_IS605"/>
    <property type="match status" value="1"/>
</dbReference>
<dbReference type="RefSeq" id="WP_200389576.1">
    <property type="nucleotide sequence ID" value="NZ_NRSD01000034.1"/>
</dbReference>
<evidence type="ECO:0000313" key="12">
    <source>
        <dbReference type="Proteomes" id="UP001138802"/>
    </source>
</evidence>
<keyword evidence="4" id="KW-0479">Metal-binding</keyword>
<dbReference type="NCBIfam" id="NF040570">
    <property type="entry name" value="guided_TnpB"/>
    <property type="match status" value="1"/>
</dbReference>
<keyword evidence="5" id="KW-0862">Zinc</keyword>
<gene>
    <name evidence="11" type="ORF">CKO25_19335</name>
</gene>
<dbReference type="InterPro" id="IPR021027">
    <property type="entry name" value="Transposase_put_HTH"/>
</dbReference>
<dbReference type="InterPro" id="IPR001959">
    <property type="entry name" value="Transposase"/>
</dbReference>
<feature type="domain" description="Probable transposase IS891/IS1136/IS1341" evidence="8">
    <location>
        <begin position="161"/>
        <end position="276"/>
    </location>
</feature>
<evidence type="ECO:0000256" key="5">
    <source>
        <dbReference type="ARBA" id="ARBA00022833"/>
    </source>
</evidence>
<dbReference type="GO" id="GO:0032196">
    <property type="term" value="P:transposition"/>
    <property type="evidence" value="ECO:0007669"/>
    <property type="project" value="UniProtKB-KW"/>
</dbReference>
<evidence type="ECO:0000256" key="3">
    <source>
        <dbReference type="ARBA" id="ARBA00022578"/>
    </source>
</evidence>
<evidence type="ECO:0000259" key="8">
    <source>
        <dbReference type="Pfam" id="PF01385"/>
    </source>
</evidence>
<reference evidence="11 12" key="1">
    <citation type="journal article" date="2020" name="Microorganisms">
        <title>Osmotic Adaptation and Compatible Solute Biosynthesis of Phototrophic Bacteria as Revealed from Genome Analyses.</title>
        <authorList>
            <person name="Imhoff J.F."/>
            <person name="Rahn T."/>
            <person name="Kunzel S."/>
            <person name="Keller A."/>
            <person name="Neulinger S.C."/>
        </authorList>
    </citation>
    <scope>NUCLEOTIDE SEQUENCE [LARGE SCALE GENOMIC DNA]</scope>
    <source>
        <strain evidence="11 12">DSM 21303</strain>
    </source>
</reference>
<keyword evidence="3" id="KW-0815">Transposition</keyword>
<evidence type="ECO:0000256" key="2">
    <source>
        <dbReference type="ARBA" id="ARBA00011044"/>
    </source>
</evidence>
<keyword evidence="12" id="KW-1185">Reference proteome</keyword>
<comment type="similarity">
    <text evidence="2">In the N-terminal section; belongs to the transposase 2 family.</text>
</comment>
<feature type="domain" description="Cas12f1-like TNB" evidence="9">
    <location>
        <begin position="288"/>
        <end position="353"/>
    </location>
</feature>
<dbReference type="NCBIfam" id="TIGR01766">
    <property type="entry name" value="IS200/IS605 family accessory protein TnpB-like domain"/>
    <property type="match status" value="1"/>
</dbReference>
<evidence type="ECO:0000256" key="1">
    <source>
        <dbReference type="ARBA" id="ARBA00008761"/>
    </source>
</evidence>
<dbReference type="PANTHER" id="PTHR30405:SF25">
    <property type="entry name" value="RNA-GUIDED DNA ENDONUCLEASE INSQ-RELATED"/>
    <property type="match status" value="1"/>
</dbReference>
<dbReference type="InterPro" id="IPR010095">
    <property type="entry name" value="Cas12f1-like_TNB"/>
</dbReference>
<evidence type="ECO:0000256" key="6">
    <source>
        <dbReference type="ARBA" id="ARBA00023125"/>
    </source>
</evidence>
<dbReference type="GO" id="GO:0006310">
    <property type="term" value="P:DNA recombination"/>
    <property type="evidence" value="ECO:0007669"/>
    <property type="project" value="UniProtKB-KW"/>
</dbReference>
<evidence type="ECO:0000256" key="7">
    <source>
        <dbReference type="ARBA" id="ARBA00023172"/>
    </source>
</evidence>
<dbReference type="Pfam" id="PF12323">
    <property type="entry name" value="HTH_OrfB_IS605"/>
    <property type="match status" value="1"/>
</dbReference>
<dbReference type="Proteomes" id="UP001138802">
    <property type="component" value="Unassembled WGS sequence"/>
</dbReference>
<comment type="similarity">
    <text evidence="1">In the C-terminal section; belongs to the transposase 35 family.</text>
</comment>
<dbReference type="GO" id="GO:0046872">
    <property type="term" value="F:metal ion binding"/>
    <property type="evidence" value="ECO:0007669"/>
    <property type="project" value="UniProtKB-KW"/>
</dbReference>
<feature type="domain" description="Transposase putative helix-turn-helix" evidence="10">
    <location>
        <begin position="1"/>
        <end position="35"/>
    </location>
</feature>
<dbReference type="AlphaFoldDB" id="A0A9X0WLJ5"/>
<evidence type="ECO:0000256" key="4">
    <source>
        <dbReference type="ARBA" id="ARBA00022723"/>
    </source>
</evidence>
<organism evidence="11 12">
    <name type="scientific">Thiocapsa imhoffii</name>
    <dbReference type="NCBI Taxonomy" id="382777"/>
    <lineage>
        <taxon>Bacteria</taxon>
        <taxon>Pseudomonadati</taxon>
        <taxon>Pseudomonadota</taxon>
        <taxon>Gammaproteobacteria</taxon>
        <taxon>Chromatiales</taxon>
        <taxon>Chromatiaceae</taxon>
        <taxon>Thiocapsa</taxon>
    </lineage>
</organism>
<evidence type="ECO:0000259" key="9">
    <source>
        <dbReference type="Pfam" id="PF07282"/>
    </source>
</evidence>
<proteinExistence type="inferred from homology"/>
<dbReference type="GO" id="GO:0003677">
    <property type="term" value="F:DNA binding"/>
    <property type="evidence" value="ECO:0007669"/>
    <property type="project" value="UniProtKB-KW"/>
</dbReference>
<dbReference type="InterPro" id="IPR051399">
    <property type="entry name" value="RNA-guided_DNA_endo/Transpos"/>
</dbReference>
<evidence type="ECO:0000259" key="10">
    <source>
        <dbReference type="Pfam" id="PF12323"/>
    </source>
</evidence>
<keyword evidence="7" id="KW-0233">DNA recombination</keyword>
<sequence length="385" mass="43667">MLLAHKIELRPTAEQAGYLARACGSRRHCYNQLLEHFSQKDVKWSKAAAYQHDMKVIRPAHPWYNEVSSRVTRNAIDDLDNAFKHFFRRVKLGQKPGFPAFKKKGVGDSFALREKPKFDVEGRELRIEKLKTRIKMRQRLRFTGTLSQVTISQRAGQFYASILVETDDDNPRAPEKDAVGVDFGIKSLAVTSDGTVFPENNALKRNLKALKRKQRRLSRKQTGSNRRARAKLAMAKLHKRISDQRQAVLHELSDQLTRDDKVICLEDLNVKGMIKNGKLARPISDAGFGLLRRMIEYKAELRGVEVSFIGRFEPSSRTCSECGQRHDMPLSVRTMKCDCGNVMDRDLNAARNILARGLDTLRPDLKRTHGLGQTLGSPKAATMTA</sequence>
<dbReference type="EMBL" id="NRSD01000034">
    <property type="protein sequence ID" value="MBK1646751.1"/>
    <property type="molecule type" value="Genomic_DNA"/>
</dbReference>
<keyword evidence="6" id="KW-0238">DNA-binding</keyword>
<evidence type="ECO:0000313" key="11">
    <source>
        <dbReference type="EMBL" id="MBK1646751.1"/>
    </source>
</evidence>
<comment type="caution">
    <text evidence="11">The sequence shown here is derived from an EMBL/GenBank/DDBJ whole genome shotgun (WGS) entry which is preliminary data.</text>
</comment>
<dbReference type="PANTHER" id="PTHR30405">
    <property type="entry name" value="TRANSPOSASE"/>
    <property type="match status" value="1"/>
</dbReference>
<accession>A0A9X0WLJ5</accession>
<name>A0A9X0WLJ5_9GAMM</name>
<protein>
    <submittedName>
        <fullName evidence="11">Transposase</fullName>
    </submittedName>
</protein>
<dbReference type="Pfam" id="PF07282">
    <property type="entry name" value="Cas12f1-like_TNB"/>
    <property type="match status" value="1"/>
</dbReference>